<dbReference type="PANTHER" id="PTHR11820:SF7">
    <property type="entry name" value="ACYLPYRUVASE FAHD1, MITOCHONDRIAL"/>
    <property type="match status" value="1"/>
</dbReference>
<dbReference type="GO" id="GO:0046872">
    <property type="term" value="F:metal ion binding"/>
    <property type="evidence" value="ECO:0007669"/>
    <property type="project" value="UniProtKB-KW"/>
</dbReference>
<accession>A0A075HV69</accession>
<feature type="domain" description="Fumarylacetoacetase-like C-terminal" evidence="2">
    <location>
        <begin position="5"/>
        <end position="184"/>
    </location>
</feature>
<evidence type="ECO:0000313" key="3">
    <source>
        <dbReference type="EMBL" id="AIF20251.1"/>
    </source>
</evidence>
<dbReference type="GO" id="GO:0016853">
    <property type="term" value="F:isomerase activity"/>
    <property type="evidence" value="ECO:0007669"/>
    <property type="project" value="UniProtKB-KW"/>
</dbReference>
<organism evidence="3">
    <name type="scientific">uncultured marine group II/III euryarchaeote KM3_88_H06</name>
    <dbReference type="NCBI Taxonomy" id="1456537"/>
    <lineage>
        <taxon>Archaea</taxon>
        <taxon>Methanobacteriati</taxon>
        <taxon>Methanobacteriota</taxon>
        <taxon>environmental samples</taxon>
    </lineage>
</organism>
<dbReference type="Pfam" id="PF01557">
    <property type="entry name" value="FAA_hydrolase"/>
    <property type="match status" value="1"/>
</dbReference>
<keyword evidence="3" id="KW-0413">Isomerase</keyword>
<dbReference type="Gene3D" id="3.90.850.10">
    <property type="entry name" value="Fumarylacetoacetase-like, C-terminal domain"/>
    <property type="match status" value="1"/>
</dbReference>
<reference evidence="3" key="1">
    <citation type="journal article" date="2014" name="Genome Biol. Evol.">
        <title>Pangenome evidence for extensive interdomain horizontal transfer affecting lineage core and shell genes in uncultured planktonic thaumarchaeota and euryarchaeota.</title>
        <authorList>
            <person name="Deschamps P."/>
            <person name="Zivanovic Y."/>
            <person name="Moreira D."/>
            <person name="Rodriguez-Valera F."/>
            <person name="Lopez-Garcia P."/>
        </authorList>
    </citation>
    <scope>NUCLEOTIDE SEQUENCE</scope>
</reference>
<proteinExistence type="predicted"/>
<dbReference type="EMBL" id="KF901159">
    <property type="protein sequence ID" value="AIF20251.1"/>
    <property type="molecule type" value="Genomic_DNA"/>
</dbReference>
<dbReference type="GO" id="GO:0018773">
    <property type="term" value="F:acetylpyruvate hydrolase activity"/>
    <property type="evidence" value="ECO:0007669"/>
    <property type="project" value="TreeGrafter"/>
</dbReference>
<dbReference type="InterPro" id="IPR036663">
    <property type="entry name" value="Fumarylacetoacetase_C_sf"/>
</dbReference>
<evidence type="ECO:0000259" key="2">
    <source>
        <dbReference type="Pfam" id="PF01557"/>
    </source>
</evidence>
<name>A0A075HV69_9EURY</name>
<sequence>MNGAWSVFRNYAAHAVEIGGDVTDYPRFFLMPPSAIVESDEQGNAPLALGAPEEHIEHEVELVIRIGEDLEPEAVCVGCDTTNRTRQSLAKKKGWPWLEGKGFRGSGVCGTWAPYSEGPLEIGLSVNGEVKQNSTTALMVHTIDSLLKHLKEWYDLSPGDLIFTGTPAGVSPLKPGDKVDAWLKDGKGNSVSELHSICY</sequence>
<dbReference type="PANTHER" id="PTHR11820">
    <property type="entry name" value="ACYLPYRUVASE"/>
    <property type="match status" value="1"/>
</dbReference>
<keyword evidence="1" id="KW-0479">Metal-binding</keyword>
<evidence type="ECO:0000256" key="1">
    <source>
        <dbReference type="ARBA" id="ARBA00022723"/>
    </source>
</evidence>
<dbReference type="InterPro" id="IPR011234">
    <property type="entry name" value="Fumarylacetoacetase-like_C"/>
</dbReference>
<protein>
    <submittedName>
        <fullName evidence="3">Isomerase</fullName>
    </submittedName>
</protein>
<dbReference type="AlphaFoldDB" id="A0A075HV69"/>
<dbReference type="SUPFAM" id="SSF56529">
    <property type="entry name" value="FAH"/>
    <property type="match status" value="1"/>
</dbReference>